<dbReference type="Pfam" id="PF11026">
    <property type="entry name" value="DUF2721"/>
    <property type="match status" value="1"/>
</dbReference>
<proteinExistence type="predicted"/>
<keyword evidence="1" id="KW-1133">Transmembrane helix</keyword>
<organism evidence="2 3">
    <name type="scientific">Permianibacter aggregans</name>
    <dbReference type="NCBI Taxonomy" id="1510150"/>
    <lineage>
        <taxon>Bacteria</taxon>
        <taxon>Pseudomonadati</taxon>
        <taxon>Pseudomonadota</taxon>
        <taxon>Gammaproteobacteria</taxon>
        <taxon>Pseudomonadales</taxon>
        <taxon>Pseudomonadaceae</taxon>
        <taxon>Permianibacter</taxon>
    </lineage>
</organism>
<evidence type="ECO:0000313" key="3">
    <source>
        <dbReference type="Proteomes" id="UP000295375"/>
    </source>
</evidence>
<keyword evidence="3" id="KW-1185">Reference proteome</keyword>
<dbReference type="RefSeq" id="WP_133590901.1">
    <property type="nucleotide sequence ID" value="NZ_CP037953.1"/>
</dbReference>
<dbReference type="AlphaFoldDB" id="A0A4R6UPU4"/>
<dbReference type="OrthoDB" id="5465259at2"/>
<evidence type="ECO:0000313" key="2">
    <source>
        <dbReference type="EMBL" id="TDQ47689.1"/>
    </source>
</evidence>
<name>A0A4R6UPU4_9GAMM</name>
<keyword evidence="1" id="KW-0812">Transmembrane</keyword>
<accession>A0A4R6UPU4</accession>
<comment type="caution">
    <text evidence="2">The sequence shown here is derived from an EMBL/GenBank/DDBJ whole genome shotgun (WGS) entry which is preliminary data.</text>
</comment>
<protein>
    <submittedName>
        <fullName evidence="2">Uncharacterized protein DUF2721</fullName>
    </submittedName>
</protein>
<keyword evidence="1" id="KW-0472">Membrane</keyword>
<dbReference type="EMBL" id="SNYM01000009">
    <property type="protein sequence ID" value="TDQ47689.1"/>
    <property type="molecule type" value="Genomic_DNA"/>
</dbReference>
<feature type="transmembrane region" description="Helical" evidence="1">
    <location>
        <begin position="82"/>
        <end position="110"/>
    </location>
</feature>
<feature type="transmembrane region" description="Helical" evidence="1">
    <location>
        <begin position="20"/>
        <end position="45"/>
    </location>
</feature>
<gene>
    <name evidence="2" type="ORF">EV696_10993</name>
</gene>
<evidence type="ECO:0000256" key="1">
    <source>
        <dbReference type="SAM" id="Phobius"/>
    </source>
</evidence>
<dbReference type="Proteomes" id="UP000295375">
    <property type="component" value="Unassembled WGS sequence"/>
</dbReference>
<dbReference type="InterPro" id="IPR021279">
    <property type="entry name" value="DUF2721"/>
</dbReference>
<reference evidence="2 3" key="1">
    <citation type="submission" date="2019-03" db="EMBL/GenBank/DDBJ databases">
        <title>Genomic Encyclopedia of Type Strains, Phase IV (KMG-IV): sequencing the most valuable type-strain genomes for metagenomic binning, comparative biology and taxonomic classification.</title>
        <authorList>
            <person name="Goeker M."/>
        </authorList>
    </citation>
    <scope>NUCLEOTIDE SEQUENCE [LARGE SCALE GENOMIC DNA]</scope>
    <source>
        <strain evidence="2 3">DSM 103792</strain>
    </source>
</reference>
<feature type="transmembrane region" description="Helical" evidence="1">
    <location>
        <begin position="116"/>
        <end position="137"/>
    </location>
</feature>
<sequence>MALGELFTGTTQVSSVAHVIQLSVAPVFLLTGIGALLGVMTNRLVRIIDRARRMEELLVHSSGEVAEDLRSKLKTMSRRAKLTNFSISMCVTSALMVCLVIVLLFFTAFMNWPVTVYVGWLFIASMLALIGALIAFLREIYISTAVLRIGPH</sequence>